<dbReference type="EMBL" id="BJYU01000040">
    <property type="protein sequence ID" value="GEO15334.1"/>
    <property type="molecule type" value="Genomic_DNA"/>
</dbReference>
<sequence>MPATTLPDQATDHRSPTAQDHVPDHLQPNCAERFHKSTPADQTFTGHLGKVDVFYFNFKLRPDGTYTPIGNDTIKDFEFELDKIVVANDKAGHYSVRPSFFSEGGMTFYNLYDETSDTPDIPVASLGSITFVSSTPPPVFDLVV</sequence>
<reference evidence="2 3" key="1">
    <citation type="submission" date="2019-07" db="EMBL/GenBank/DDBJ databases">
        <title>Whole genome shotgun sequence of Microvirga aerophila NBRC 106136.</title>
        <authorList>
            <person name="Hosoyama A."/>
            <person name="Uohara A."/>
            <person name="Ohji S."/>
            <person name="Ichikawa N."/>
        </authorList>
    </citation>
    <scope>NUCLEOTIDE SEQUENCE [LARGE SCALE GENOMIC DNA]</scope>
    <source>
        <strain evidence="2 3">NBRC 106136</strain>
    </source>
</reference>
<dbReference type="RefSeq" id="WP_147021796.1">
    <property type="nucleotide sequence ID" value="NZ_BJYU01000040.1"/>
</dbReference>
<feature type="region of interest" description="Disordered" evidence="1">
    <location>
        <begin position="1"/>
        <end position="25"/>
    </location>
</feature>
<dbReference type="Proteomes" id="UP000321085">
    <property type="component" value="Unassembled WGS sequence"/>
</dbReference>
<evidence type="ECO:0000313" key="3">
    <source>
        <dbReference type="Proteomes" id="UP000321085"/>
    </source>
</evidence>
<name>A0A512BTS0_9HYPH</name>
<keyword evidence="3" id="KW-1185">Reference proteome</keyword>
<comment type="caution">
    <text evidence="2">The sequence shown here is derived from an EMBL/GenBank/DDBJ whole genome shotgun (WGS) entry which is preliminary data.</text>
</comment>
<organism evidence="2 3">
    <name type="scientific">Microvirga aerophila</name>
    <dbReference type="NCBI Taxonomy" id="670291"/>
    <lineage>
        <taxon>Bacteria</taxon>
        <taxon>Pseudomonadati</taxon>
        <taxon>Pseudomonadota</taxon>
        <taxon>Alphaproteobacteria</taxon>
        <taxon>Hyphomicrobiales</taxon>
        <taxon>Methylobacteriaceae</taxon>
        <taxon>Microvirga</taxon>
    </lineage>
</organism>
<evidence type="ECO:0000256" key="1">
    <source>
        <dbReference type="SAM" id="MobiDB-lite"/>
    </source>
</evidence>
<protein>
    <submittedName>
        <fullName evidence="2">Uncharacterized protein</fullName>
    </submittedName>
</protein>
<dbReference type="AlphaFoldDB" id="A0A512BTS0"/>
<gene>
    <name evidence="2" type="ORF">MAE02_30300</name>
</gene>
<accession>A0A512BTS0</accession>
<proteinExistence type="predicted"/>
<evidence type="ECO:0000313" key="2">
    <source>
        <dbReference type="EMBL" id="GEO15334.1"/>
    </source>
</evidence>